<organism evidence="2 3">
    <name type="scientific">Sphingomonas alpina</name>
    <dbReference type="NCBI Taxonomy" id="653931"/>
    <lineage>
        <taxon>Bacteria</taxon>
        <taxon>Pseudomonadati</taxon>
        <taxon>Pseudomonadota</taxon>
        <taxon>Alphaproteobacteria</taxon>
        <taxon>Sphingomonadales</taxon>
        <taxon>Sphingomonadaceae</taxon>
        <taxon>Sphingomonas</taxon>
    </lineage>
</organism>
<dbReference type="SUPFAM" id="SSF89392">
    <property type="entry name" value="Prokaryotic lipoproteins and lipoprotein localization factors"/>
    <property type="match status" value="1"/>
</dbReference>
<dbReference type="KEGG" id="spap:H3Z74_20790"/>
<protein>
    <submittedName>
        <fullName evidence="2">Outer membrane lipoprotein carrier protein LolA</fullName>
    </submittedName>
</protein>
<dbReference type="Pfam" id="PF03548">
    <property type="entry name" value="LolA"/>
    <property type="match status" value="1"/>
</dbReference>
<evidence type="ECO:0000256" key="1">
    <source>
        <dbReference type="ARBA" id="ARBA00022729"/>
    </source>
</evidence>
<sequence length="247" mass="26809">MSAVATCCATATGTRCSANGSERVQGRVFSACGLYRENFVNFRLLSALAAVPALVAAAPAPAPARAPGDLGLVQTHLQSVQSMTATFTQTDRVGKVLTGELTLKKPGKIRFQYEKGVPILIVGDGKALTFIDYSVKQVQRWPIGNSPLSILLNPERDMTRFAKVIAGNDPRIISVEANDPKHPEYGRITLVFVRNESAPGGLMLQGWVALDSQNNRTTIRLTNQRFNASISDGAFRWNDPRRISGPR</sequence>
<proteinExistence type="predicted"/>
<evidence type="ECO:0000313" key="2">
    <source>
        <dbReference type="EMBL" id="QNQ09092.1"/>
    </source>
</evidence>
<dbReference type="InterPro" id="IPR029046">
    <property type="entry name" value="LolA/LolB/LppX"/>
</dbReference>
<dbReference type="InterPro" id="IPR004564">
    <property type="entry name" value="OM_lipoprot_carrier_LolA-like"/>
</dbReference>
<name>A0A7H0LHD9_9SPHN</name>
<dbReference type="Proteomes" id="UP000516148">
    <property type="component" value="Chromosome"/>
</dbReference>
<dbReference type="Gene3D" id="2.50.20.10">
    <property type="entry name" value="Lipoprotein localisation LolA/LolB/LppX"/>
    <property type="match status" value="1"/>
</dbReference>
<keyword evidence="2" id="KW-0449">Lipoprotein</keyword>
<keyword evidence="1" id="KW-0732">Signal</keyword>
<reference evidence="2 3" key="1">
    <citation type="submission" date="2020-09" db="EMBL/GenBank/DDBJ databases">
        <title>Sphingomonas sp., a new species isolated from pork steak.</title>
        <authorList>
            <person name="Heidler von Heilborn D."/>
        </authorList>
    </citation>
    <scope>NUCLEOTIDE SEQUENCE [LARGE SCALE GENOMIC DNA]</scope>
    <source>
        <strain evidence="3">S8-3T</strain>
    </source>
</reference>
<dbReference type="EMBL" id="CP061038">
    <property type="protein sequence ID" value="QNQ09092.1"/>
    <property type="molecule type" value="Genomic_DNA"/>
</dbReference>
<accession>A0A7H0LHD9</accession>
<dbReference type="PANTHER" id="PTHR35869:SF1">
    <property type="entry name" value="OUTER-MEMBRANE LIPOPROTEIN CARRIER PROTEIN"/>
    <property type="match status" value="1"/>
</dbReference>
<dbReference type="CDD" id="cd16325">
    <property type="entry name" value="LolA"/>
    <property type="match status" value="1"/>
</dbReference>
<dbReference type="PANTHER" id="PTHR35869">
    <property type="entry name" value="OUTER-MEMBRANE LIPOPROTEIN CARRIER PROTEIN"/>
    <property type="match status" value="1"/>
</dbReference>
<keyword evidence="3" id="KW-1185">Reference proteome</keyword>
<gene>
    <name evidence="2" type="ORF">H3Z74_20790</name>
</gene>
<evidence type="ECO:0000313" key="3">
    <source>
        <dbReference type="Proteomes" id="UP000516148"/>
    </source>
</evidence>
<dbReference type="AlphaFoldDB" id="A0A7H0LHD9"/>